<comment type="caution">
    <text evidence="3">The sequence shown here is derived from an EMBL/GenBank/DDBJ whole genome shotgun (WGS) entry which is preliminary data.</text>
</comment>
<dbReference type="Proteomes" id="UP001183414">
    <property type="component" value="Unassembled WGS sequence"/>
</dbReference>
<protein>
    <submittedName>
        <fullName evidence="3">HIT domain-containing protein</fullName>
    </submittedName>
</protein>
<dbReference type="InterPro" id="IPR036265">
    <property type="entry name" value="HIT-like_sf"/>
</dbReference>
<dbReference type="PRINTS" id="PR00332">
    <property type="entry name" value="HISTRIAD"/>
</dbReference>
<dbReference type="InterPro" id="IPR001310">
    <property type="entry name" value="Histidine_triad_HIT"/>
</dbReference>
<accession>A0ABU2NYX7</accession>
<name>A0ABU2NYX7_9ACTN</name>
<dbReference type="SUPFAM" id="SSF54197">
    <property type="entry name" value="HIT-like"/>
    <property type="match status" value="1"/>
</dbReference>
<evidence type="ECO:0000259" key="2">
    <source>
        <dbReference type="PROSITE" id="PS51084"/>
    </source>
</evidence>
<evidence type="ECO:0000313" key="4">
    <source>
        <dbReference type="Proteomes" id="UP001183414"/>
    </source>
</evidence>
<dbReference type="Gene3D" id="3.30.428.10">
    <property type="entry name" value="HIT-like"/>
    <property type="match status" value="1"/>
</dbReference>
<evidence type="ECO:0000256" key="1">
    <source>
        <dbReference type="PROSITE-ProRule" id="PRU00464"/>
    </source>
</evidence>
<dbReference type="EMBL" id="JAVREQ010000032">
    <property type="protein sequence ID" value="MDT0382196.1"/>
    <property type="molecule type" value="Genomic_DNA"/>
</dbReference>
<gene>
    <name evidence="3" type="ORF">RM572_25895</name>
</gene>
<dbReference type="PANTHER" id="PTHR46648:SF1">
    <property type="entry name" value="ADENOSINE 5'-MONOPHOSPHORAMIDASE HNT1"/>
    <property type="match status" value="1"/>
</dbReference>
<dbReference type="InterPro" id="IPR011146">
    <property type="entry name" value="HIT-like"/>
</dbReference>
<dbReference type="PROSITE" id="PS51084">
    <property type="entry name" value="HIT_2"/>
    <property type="match status" value="1"/>
</dbReference>
<feature type="domain" description="HIT" evidence="2">
    <location>
        <begin position="17"/>
        <end position="122"/>
    </location>
</feature>
<evidence type="ECO:0000313" key="3">
    <source>
        <dbReference type="EMBL" id="MDT0382196.1"/>
    </source>
</evidence>
<keyword evidence="4" id="KW-1185">Reference proteome</keyword>
<proteinExistence type="predicted"/>
<reference evidence="4" key="1">
    <citation type="submission" date="2023-07" db="EMBL/GenBank/DDBJ databases">
        <title>30 novel species of actinomycetes from the DSMZ collection.</title>
        <authorList>
            <person name="Nouioui I."/>
        </authorList>
    </citation>
    <scope>NUCLEOTIDE SEQUENCE [LARGE SCALE GENOMIC DNA]</scope>
    <source>
        <strain evidence="4">DSM 42041</strain>
    </source>
</reference>
<dbReference type="Pfam" id="PF01230">
    <property type="entry name" value="HIT"/>
    <property type="match status" value="1"/>
</dbReference>
<sequence>MGDSPVVRGSVASPGCVFCRVVEVHAPAHRVLQDATAVAFLDTRPLFHGHVLVVPRRHAETLTDLTEDELGPFFARVRRTTAAVEDALGAAGTFVAANNRVSQSVPHFHVHVVPRNRKDGLRGFFWPRTRYADEAEAEDVAARLRAALAAAAG</sequence>
<organism evidence="3 4">
    <name type="scientific">Streptomyces hazeniae</name>
    <dbReference type="NCBI Taxonomy" id="3075538"/>
    <lineage>
        <taxon>Bacteria</taxon>
        <taxon>Bacillati</taxon>
        <taxon>Actinomycetota</taxon>
        <taxon>Actinomycetes</taxon>
        <taxon>Kitasatosporales</taxon>
        <taxon>Streptomycetaceae</taxon>
        <taxon>Streptomyces</taxon>
    </lineage>
</organism>
<dbReference type="PANTHER" id="PTHR46648">
    <property type="entry name" value="HIT FAMILY PROTEIN 1"/>
    <property type="match status" value="1"/>
</dbReference>
<feature type="short sequence motif" description="Histidine triad motif" evidence="1">
    <location>
        <begin position="107"/>
        <end position="111"/>
    </location>
</feature>
<dbReference type="RefSeq" id="WP_311675804.1">
    <property type="nucleotide sequence ID" value="NZ_JAVREQ010000032.1"/>
</dbReference>